<evidence type="ECO:0000256" key="3">
    <source>
        <dbReference type="ARBA" id="ARBA00022729"/>
    </source>
</evidence>
<evidence type="ECO:0000256" key="5">
    <source>
        <dbReference type="ARBA" id="ARBA00022801"/>
    </source>
</evidence>
<feature type="active site" evidence="8">
    <location>
        <position position="84"/>
    </location>
</feature>
<evidence type="ECO:0000256" key="10">
    <source>
        <dbReference type="SAM" id="MobiDB-lite"/>
    </source>
</evidence>
<organism evidence="13 14">
    <name type="scientific">Clohesyomyces aquaticus</name>
    <dbReference type="NCBI Taxonomy" id="1231657"/>
    <lineage>
        <taxon>Eukaryota</taxon>
        <taxon>Fungi</taxon>
        <taxon>Dikarya</taxon>
        <taxon>Ascomycota</taxon>
        <taxon>Pezizomycotina</taxon>
        <taxon>Dothideomycetes</taxon>
        <taxon>Pleosporomycetidae</taxon>
        <taxon>Pleosporales</taxon>
        <taxon>Lindgomycetaceae</taxon>
        <taxon>Clohesyomyces</taxon>
    </lineage>
</organism>
<evidence type="ECO:0000256" key="9">
    <source>
        <dbReference type="RuleBase" id="RU000454"/>
    </source>
</evidence>
<gene>
    <name evidence="13" type="ORF">BCR34DRAFT_574779</name>
</gene>
<dbReference type="InterPro" id="IPR021109">
    <property type="entry name" value="Peptidase_aspartic_dom_sf"/>
</dbReference>
<dbReference type="Gene3D" id="2.40.70.10">
    <property type="entry name" value="Acid Proteases"/>
    <property type="match status" value="2"/>
</dbReference>
<dbReference type="PROSITE" id="PS51767">
    <property type="entry name" value="PEPTIDASE_A1"/>
    <property type="match status" value="1"/>
</dbReference>
<keyword evidence="3 11" id="KW-0732">Signal</keyword>
<feature type="chain" id="PRO_5010987901" description="Probable aspartic-type endopeptidase OPSB" evidence="11">
    <location>
        <begin position="19"/>
        <end position="474"/>
    </location>
</feature>
<dbReference type="PRINTS" id="PR00792">
    <property type="entry name" value="PEPSIN"/>
</dbReference>
<dbReference type="PROSITE" id="PS00141">
    <property type="entry name" value="ASP_PROTEASE"/>
    <property type="match status" value="1"/>
</dbReference>
<evidence type="ECO:0000256" key="11">
    <source>
        <dbReference type="SAM" id="SignalP"/>
    </source>
</evidence>
<reference evidence="13 14" key="1">
    <citation type="submission" date="2016-07" db="EMBL/GenBank/DDBJ databases">
        <title>Pervasive Adenine N6-methylation of Active Genes in Fungi.</title>
        <authorList>
            <consortium name="DOE Joint Genome Institute"/>
            <person name="Mondo S.J."/>
            <person name="Dannebaum R.O."/>
            <person name="Kuo R.C."/>
            <person name="Labutti K."/>
            <person name="Haridas S."/>
            <person name="Kuo A."/>
            <person name="Salamov A."/>
            <person name="Ahrendt S.R."/>
            <person name="Lipzen A."/>
            <person name="Sullivan W."/>
            <person name="Andreopoulos W.B."/>
            <person name="Clum A."/>
            <person name="Lindquist E."/>
            <person name="Daum C."/>
            <person name="Ramamoorthy G.K."/>
            <person name="Gryganskyi A."/>
            <person name="Culley D."/>
            <person name="Magnuson J.K."/>
            <person name="James T.Y."/>
            <person name="O'Malley M.A."/>
            <person name="Stajich J.E."/>
            <person name="Spatafora J.W."/>
            <person name="Visel A."/>
            <person name="Grigoriev I.V."/>
        </authorList>
    </citation>
    <scope>NUCLEOTIDE SEQUENCE [LARGE SCALE GENOMIC DNA]</scope>
    <source>
        <strain evidence="13 14">CBS 115471</strain>
    </source>
</reference>
<evidence type="ECO:0000313" key="14">
    <source>
        <dbReference type="Proteomes" id="UP000193144"/>
    </source>
</evidence>
<dbReference type="STRING" id="1231657.A0A1Y1YU09"/>
<evidence type="ECO:0000313" key="13">
    <source>
        <dbReference type="EMBL" id="ORY01491.1"/>
    </source>
</evidence>
<dbReference type="Pfam" id="PF00026">
    <property type="entry name" value="Asp"/>
    <property type="match status" value="1"/>
</dbReference>
<name>A0A1Y1YU09_9PLEO</name>
<dbReference type="InterPro" id="IPR001969">
    <property type="entry name" value="Aspartic_peptidase_AS"/>
</dbReference>
<keyword evidence="4 9" id="KW-0064">Aspartyl protease</keyword>
<feature type="domain" description="Peptidase A1" evidence="12">
    <location>
        <begin position="66"/>
        <end position="386"/>
    </location>
</feature>
<evidence type="ECO:0000259" key="12">
    <source>
        <dbReference type="PROSITE" id="PS51767"/>
    </source>
</evidence>
<proteinExistence type="inferred from homology"/>
<evidence type="ECO:0000256" key="6">
    <source>
        <dbReference type="ARBA" id="ARBA00067536"/>
    </source>
</evidence>
<dbReference type="InterPro" id="IPR001461">
    <property type="entry name" value="Aspartic_peptidase_A1"/>
</dbReference>
<dbReference type="CDD" id="cd05474">
    <property type="entry name" value="SAP_like"/>
    <property type="match status" value="1"/>
</dbReference>
<comment type="similarity">
    <text evidence="1 9">Belongs to the peptidase A1 family.</text>
</comment>
<keyword evidence="5 9" id="KW-0378">Hydrolase</keyword>
<evidence type="ECO:0000256" key="4">
    <source>
        <dbReference type="ARBA" id="ARBA00022750"/>
    </source>
</evidence>
<dbReference type="AlphaFoldDB" id="A0A1Y1YU09"/>
<accession>A0A1Y1YU09</accession>
<evidence type="ECO:0000256" key="1">
    <source>
        <dbReference type="ARBA" id="ARBA00007447"/>
    </source>
</evidence>
<dbReference type="GO" id="GO:0004190">
    <property type="term" value="F:aspartic-type endopeptidase activity"/>
    <property type="evidence" value="ECO:0007669"/>
    <property type="project" value="UniProtKB-KW"/>
</dbReference>
<keyword evidence="14" id="KW-1185">Reference proteome</keyword>
<dbReference type="InterPro" id="IPR033876">
    <property type="entry name" value="SAP-like"/>
</dbReference>
<feature type="region of interest" description="Disordered" evidence="10">
    <location>
        <begin position="424"/>
        <end position="446"/>
    </location>
</feature>
<evidence type="ECO:0000256" key="2">
    <source>
        <dbReference type="ARBA" id="ARBA00022670"/>
    </source>
</evidence>
<dbReference type="SUPFAM" id="SSF50630">
    <property type="entry name" value="Acid proteases"/>
    <property type="match status" value="1"/>
</dbReference>
<dbReference type="Proteomes" id="UP000193144">
    <property type="component" value="Unassembled WGS sequence"/>
</dbReference>
<dbReference type="GO" id="GO:0006508">
    <property type="term" value="P:proteolysis"/>
    <property type="evidence" value="ECO:0007669"/>
    <property type="project" value="UniProtKB-KW"/>
</dbReference>
<dbReference type="PANTHER" id="PTHR47966:SF65">
    <property type="entry name" value="ASPARTIC-TYPE ENDOPEPTIDASE"/>
    <property type="match status" value="1"/>
</dbReference>
<sequence>MKYSTLALSASLLTSVTAFTLVQRENPKALGLDIQRRHVINPVARDRLRRRQKTVQQTLDNLETLYFANASLGTPAQKLRLHIDTGSSDLWANAANSRLCTERGSQCADSGTYNANDSSTYEFVNNDFNISYVDGSGAAGDYAKDTLEFGGQKIKGLQFGIGYTSTSPEGILGIGYTTNEVQVNRAGGKPYANLPQLLADNGMISTNAYSLWLNDLDASTGSILFGGVDTEKYNGELAKLPIIPSSGVFAEFIIALTGLSMNGKSLFSGDSVPVLLDSGSSLMYLPDDITRSLYSTFSAQYDSTQGAAFVDCSVANQDGTLDFSFSGVTIKVPMNELVIVAGTQRGKPVCILGVGPAGDSTCVLGDTFLRSAYVVYDLVNNQIALAPTNFNATKSSVQEITAGKNGVPNATGVANAVSTVAGASGGARNGGPQISATGVGGSTAAAGPTPTANPWLGAGAAVAGAGLLMGFNGL</sequence>
<evidence type="ECO:0000256" key="8">
    <source>
        <dbReference type="PIRSR" id="PIRSR601461-1"/>
    </source>
</evidence>
<dbReference type="OrthoDB" id="771136at2759"/>
<dbReference type="FunFam" id="2.40.70.10:FF:000011">
    <property type="entry name" value="Aspartic protease"/>
    <property type="match status" value="1"/>
</dbReference>
<evidence type="ECO:0000256" key="7">
    <source>
        <dbReference type="ARBA" id="ARBA00068059"/>
    </source>
</evidence>
<dbReference type="PANTHER" id="PTHR47966">
    <property type="entry name" value="BETA-SITE APP-CLEAVING ENZYME, ISOFORM A-RELATED"/>
    <property type="match status" value="1"/>
</dbReference>
<protein>
    <recommendedName>
        <fullName evidence="7">Probable aspartic-type endopeptidase OPSB</fullName>
    </recommendedName>
    <alternativeName>
        <fullName evidence="6">Probable aspartic-type endopeptidase opsB</fullName>
    </alternativeName>
</protein>
<keyword evidence="2 9" id="KW-0645">Protease</keyword>
<feature type="active site" evidence="8">
    <location>
        <position position="277"/>
    </location>
</feature>
<dbReference type="EMBL" id="MCFA01000169">
    <property type="protein sequence ID" value="ORY01491.1"/>
    <property type="molecule type" value="Genomic_DNA"/>
</dbReference>
<feature type="signal peptide" evidence="11">
    <location>
        <begin position="1"/>
        <end position="18"/>
    </location>
</feature>
<dbReference type="InterPro" id="IPR033121">
    <property type="entry name" value="PEPTIDASE_A1"/>
</dbReference>
<comment type="caution">
    <text evidence="13">The sequence shown here is derived from an EMBL/GenBank/DDBJ whole genome shotgun (WGS) entry which is preliminary data.</text>
</comment>